<evidence type="ECO:0000259" key="5">
    <source>
        <dbReference type="Pfam" id="PF23138"/>
    </source>
</evidence>
<comment type="subcellular location">
    <subcellularLocation>
        <location evidence="1">Cytoplasm</location>
        <location evidence="1">Cytoskeleton</location>
        <location evidence="1">Cilium basal body</location>
    </subcellularLocation>
</comment>
<dbReference type="GO" id="GO:0005813">
    <property type="term" value="C:centrosome"/>
    <property type="evidence" value="ECO:0007669"/>
    <property type="project" value="UniProtKB-SubCell"/>
</dbReference>
<accession>D2V724</accession>
<dbReference type="GO" id="GO:0036064">
    <property type="term" value="C:ciliary basal body"/>
    <property type="evidence" value="ECO:0007669"/>
    <property type="project" value="InterPro"/>
</dbReference>
<dbReference type="GO" id="GO:0097542">
    <property type="term" value="C:ciliary tip"/>
    <property type="evidence" value="ECO:0007669"/>
    <property type="project" value="TreeGrafter"/>
</dbReference>
<dbReference type="PANTHER" id="PTHR14881:SF4">
    <property type="entry name" value="LISH DOMAIN-CONTAINING PROTEIN ARMC9"/>
    <property type="match status" value="1"/>
</dbReference>
<evidence type="ECO:0000256" key="2">
    <source>
        <dbReference type="ARBA" id="ARBA00022794"/>
    </source>
</evidence>
<organism evidence="7">
    <name type="scientific">Naegleria gruberi</name>
    <name type="common">Amoeba</name>
    <dbReference type="NCBI Taxonomy" id="5762"/>
    <lineage>
        <taxon>Eukaryota</taxon>
        <taxon>Discoba</taxon>
        <taxon>Heterolobosea</taxon>
        <taxon>Tetramitia</taxon>
        <taxon>Eutetramitia</taxon>
        <taxon>Vahlkampfiidae</taxon>
        <taxon>Naegleria</taxon>
    </lineage>
</organism>
<feature type="domain" description="ARMC9 CTLH-like" evidence="5">
    <location>
        <begin position="7"/>
        <end position="135"/>
    </location>
</feature>
<keyword evidence="7" id="KW-1185">Reference proteome</keyword>
<evidence type="ECO:0000313" key="7">
    <source>
        <dbReference type="Proteomes" id="UP000006671"/>
    </source>
</evidence>
<dbReference type="SUPFAM" id="SSF48371">
    <property type="entry name" value="ARM repeat"/>
    <property type="match status" value="1"/>
</dbReference>
<dbReference type="InParanoid" id="D2V724"/>
<evidence type="ECO:0000256" key="1">
    <source>
        <dbReference type="ARBA" id="ARBA00004120"/>
    </source>
</evidence>
<dbReference type="InterPro" id="IPR040369">
    <property type="entry name" value="ARMC9"/>
</dbReference>
<dbReference type="PANTHER" id="PTHR14881">
    <property type="entry name" value="LISH DOMAIN-CONTAINING PROTEIN ARMC9"/>
    <property type="match status" value="1"/>
</dbReference>
<dbReference type="InterPro" id="IPR016024">
    <property type="entry name" value="ARM-type_fold"/>
</dbReference>
<dbReference type="eggNOG" id="ENOG502QQ9W">
    <property type="taxonomic scope" value="Eukaryota"/>
</dbReference>
<dbReference type="InterPro" id="IPR048959">
    <property type="entry name" value="ARMC9_ARM_dom"/>
</dbReference>
<protein>
    <submittedName>
        <fullName evidence="6">Predicted protein</fullName>
    </submittedName>
</protein>
<dbReference type="RefSeq" id="XP_002679929.1">
    <property type="nucleotide sequence ID" value="XM_002679883.1"/>
</dbReference>
<dbReference type="GeneID" id="8860413"/>
<sequence>MPESQRNQIKDEMMGALDSYLSKDFFYLWEKHVSPMLRSSDPETIKLEFFIRLYFATVPFRHNDKQEQRKYAVEFKQYLDMKGAILSTFFDLLPYYAFPYMPDPSSHPSFASMYQDKWKQDLFDKVKSYLDVTFSRSIEQPYLHSIVNNINTTSSINVANSIAGLGNNDKQGLEQYKKEMGSYMDIVQEKYRELYGLSGDLLKAISGVMKGKKLNKQFLAVVQDNLSSLHIDEILPSMIPRNDHIEDHSATFVSLDYQKLKLFLLKETNNPMIPYVLQALRWRISKSQNTRTKINTLKTMIYYDLFGIVNNEKKILQALLFSKDEMVVEYTLRLINIFSTENVGVVYLTKDLTQNTIIMDLIQILELERSDSIIRQNVVSILQKLSVKSKPQQQMVNNDLIDIVCKILSNPENCGDFTTEYGVSLLMNLCLGKVSIRACERSDIIPVLMDLIQHESPQVRTYVHGTLYSVLSFSNVLKQQARDHGLEDKLKIIRKMSEDELSKQIAYIQDVLSKEETSDEDSNFDEDDEEDLNALLMQDVETDEMVDGELEEESLSWTEDQQIGEELLCNFLASNEQAVEERELLRSAKIE</sequence>
<dbReference type="OrthoDB" id="538223at2759"/>
<dbReference type="KEGG" id="ngr:NAEGRDRAFT_64644"/>
<dbReference type="GO" id="GO:0005814">
    <property type="term" value="C:centriole"/>
    <property type="evidence" value="ECO:0007669"/>
    <property type="project" value="TreeGrafter"/>
</dbReference>
<evidence type="ECO:0000313" key="6">
    <source>
        <dbReference type="EMBL" id="EFC47185.1"/>
    </source>
</evidence>
<dbReference type="InterPro" id="IPR011989">
    <property type="entry name" value="ARM-like"/>
</dbReference>
<name>D2V724_NAEGR</name>
<keyword evidence="2" id="KW-0970">Cilium biogenesis/degradation</keyword>
<dbReference type="Pfam" id="PF23138">
    <property type="entry name" value="CTLH_Armc9"/>
    <property type="match status" value="1"/>
</dbReference>
<dbReference type="OMA" id="QQSDKEF"/>
<dbReference type="AlphaFoldDB" id="D2V724"/>
<dbReference type="GO" id="GO:0060271">
    <property type="term" value="P:cilium assembly"/>
    <property type="evidence" value="ECO:0007669"/>
    <property type="project" value="InterPro"/>
</dbReference>
<dbReference type="Pfam" id="PF21050">
    <property type="entry name" value="ARMC9_ARM"/>
    <property type="match status" value="1"/>
</dbReference>
<gene>
    <name evidence="6" type="ORF">NAEGRDRAFT_64644</name>
</gene>
<dbReference type="VEuPathDB" id="AmoebaDB:NAEGRDRAFT_64644"/>
<dbReference type="Gene3D" id="1.25.10.10">
    <property type="entry name" value="Leucine-rich Repeat Variant"/>
    <property type="match status" value="1"/>
</dbReference>
<evidence type="ECO:0000256" key="3">
    <source>
        <dbReference type="ARBA" id="ARBA00023273"/>
    </source>
</evidence>
<dbReference type="STRING" id="5762.D2V724"/>
<keyword evidence="3" id="KW-0966">Cell projection</keyword>
<dbReference type="InterPro" id="IPR056327">
    <property type="entry name" value="ARMC9_CTLH-like_dom"/>
</dbReference>
<evidence type="ECO:0000259" key="4">
    <source>
        <dbReference type="Pfam" id="PF21050"/>
    </source>
</evidence>
<reference evidence="6 7" key="1">
    <citation type="journal article" date="2010" name="Cell">
        <title>The genome of Naegleria gruberi illuminates early eukaryotic versatility.</title>
        <authorList>
            <person name="Fritz-Laylin L.K."/>
            <person name="Prochnik S.E."/>
            <person name="Ginger M.L."/>
            <person name="Dacks J.B."/>
            <person name="Carpenter M.L."/>
            <person name="Field M.C."/>
            <person name="Kuo A."/>
            <person name="Paredez A."/>
            <person name="Chapman J."/>
            <person name="Pham J."/>
            <person name="Shu S."/>
            <person name="Neupane R."/>
            <person name="Cipriano M."/>
            <person name="Mancuso J."/>
            <person name="Tu H."/>
            <person name="Salamov A."/>
            <person name="Lindquist E."/>
            <person name="Shapiro H."/>
            <person name="Lucas S."/>
            <person name="Grigoriev I.V."/>
            <person name="Cande W.Z."/>
            <person name="Fulton C."/>
            <person name="Rokhsar D.S."/>
            <person name="Dawson S.C."/>
        </authorList>
    </citation>
    <scope>NUCLEOTIDE SEQUENCE [LARGE SCALE GENOMIC DNA]</scope>
    <source>
        <strain evidence="6 7">NEG-M</strain>
    </source>
</reference>
<dbReference type="Proteomes" id="UP000006671">
    <property type="component" value="Unassembled WGS sequence"/>
</dbReference>
<dbReference type="EMBL" id="GG738855">
    <property type="protein sequence ID" value="EFC47185.1"/>
    <property type="molecule type" value="Genomic_DNA"/>
</dbReference>
<proteinExistence type="predicted"/>
<feature type="domain" description="LisH" evidence="4">
    <location>
        <begin position="395"/>
        <end position="512"/>
    </location>
</feature>